<dbReference type="AlphaFoldDB" id="A0AAN4ZS06"/>
<accession>A0AAN4ZS06</accession>
<keyword evidence="2" id="KW-1185">Reference proteome</keyword>
<gene>
    <name evidence="1" type="ORF">PMAYCL1PPCAC_12910</name>
</gene>
<reference evidence="2" key="1">
    <citation type="submission" date="2022-10" db="EMBL/GenBank/DDBJ databases">
        <title>Genome assembly of Pristionchus species.</title>
        <authorList>
            <person name="Yoshida K."/>
            <person name="Sommer R.J."/>
        </authorList>
    </citation>
    <scope>NUCLEOTIDE SEQUENCE [LARGE SCALE GENOMIC DNA]</scope>
    <source>
        <strain evidence="2">RS5460</strain>
    </source>
</reference>
<proteinExistence type="predicted"/>
<evidence type="ECO:0000313" key="2">
    <source>
        <dbReference type="Proteomes" id="UP001328107"/>
    </source>
</evidence>
<evidence type="ECO:0000313" key="1">
    <source>
        <dbReference type="EMBL" id="GMR42715.1"/>
    </source>
</evidence>
<feature type="non-terminal residue" evidence="1">
    <location>
        <position position="143"/>
    </location>
</feature>
<dbReference type="EMBL" id="BTRK01000003">
    <property type="protein sequence ID" value="GMR42715.1"/>
    <property type="molecule type" value="Genomic_DNA"/>
</dbReference>
<dbReference type="Proteomes" id="UP001328107">
    <property type="component" value="Unassembled WGS sequence"/>
</dbReference>
<comment type="caution">
    <text evidence="1">The sequence shown here is derived from an EMBL/GenBank/DDBJ whole genome shotgun (WGS) entry which is preliminary data.</text>
</comment>
<protein>
    <submittedName>
        <fullName evidence="1">Uncharacterized protein</fullName>
    </submittedName>
</protein>
<sequence>VTNLKNYFPLTLENVWTRPCRRSFMIDGEAENLFIKTDKLSCGGADCGVVIYRSRKLHLMEDEEKRAFRANNFNRKQGQECPTIEASSIRNSTTDVGLIVATHCTKVEVIVDSRDSLDQSLGYDCYVKIQDPAALKSIDAKGF</sequence>
<name>A0AAN4ZS06_9BILA</name>
<feature type="non-terminal residue" evidence="1">
    <location>
        <position position="1"/>
    </location>
</feature>
<organism evidence="1 2">
    <name type="scientific">Pristionchus mayeri</name>
    <dbReference type="NCBI Taxonomy" id="1317129"/>
    <lineage>
        <taxon>Eukaryota</taxon>
        <taxon>Metazoa</taxon>
        <taxon>Ecdysozoa</taxon>
        <taxon>Nematoda</taxon>
        <taxon>Chromadorea</taxon>
        <taxon>Rhabditida</taxon>
        <taxon>Rhabditina</taxon>
        <taxon>Diplogasteromorpha</taxon>
        <taxon>Diplogasteroidea</taxon>
        <taxon>Neodiplogasteridae</taxon>
        <taxon>Pristionchus</taxon>
    </lineage>
</organism>